<dbReference type="PANTHER" id="PTHR43309">
    <property type="entry name" value="5-OXOPROLINASE SUBUNIT C"/>
    <property type="match status" value="1"/>
</dbReference>
<accession>A0ABT5FIF5</accession>
<dbReference type="Proteomes" id="UP001528411">
    <property type="component" value="Unassembled WGS sequence"/>
</dbReference>
<name>A0ABT5FIF5_9GAMM</name>
<dbReference type="InterPro" id="IPR052708">
    <property type="entry name" value="PxpC"/>
</dbReference>
<dbReference type="Gene3D" id="2.40.100.10">
    <property type="entry name" value="Cyclophilin-like"/>
    <property type="match status" value="1"/>
</dbReference>
<organism evidence="5 6">
    <name type="scientific">Psychrosphaera algicola</name>
    <dbReference type="NCBI Taxonomy" id="3023714"/>
    <lineage>
        <taxon>Bacteria</taxon>
        <taxon>Pseudomonadati</taxon>
        <taxon>Pseudomonadota</taxon>
        <taxon>Gammaproteobacteria</taxon>
        <taxon>Alteromonadales</taxon>
        <taxon>Pseudoalteromonadaceae</taxon>
        <taxon>Psychrosphaera</taxon>
    </lineage>
</organism>
<keyword evidence="3" id="KW-0067">ATP-binding</keyword>
<evidence type="ECO:0000259" key="4">
    <source>
        <dbReference type="SMART" id="SM00797"/>
    </source>
</evidence>
<dbReference type="SMART" id="SM00797">
    <property type="entry name" value="AHS2"/>
    <property type="match status" value="1"/>
</dbReference>
<proteinExistence type="predicted"/>
<evidence type="ECO:0000256" key="2">
    <source>
        <dbReference type="ARBA" id="ARBA00022801"/>
    </source>
</evidence>
<sequence>MTAVIANGFVVKQPGMLSLIQDAGRFGQHHLGLTEGGPADKNAFDWCHRLLENVNNETAIEVSIGGLILQSHCHTTGCITGANNVVKKNGKVLPLWQTFEIVPNDVIEFGYATTGVRNYFSVAGGFQMQPQFGSCATVVREGIGGINGKALTAGDNLATMSNKNKRVCSLAKSKQPEYLDAVQLRIVLGYQLDWFTNHQVQRFLNASYEVSKQWDRMGYRLSGAKISANKTAMYSEGIALGSVQIPADGQPIILLHDRQTIGGYPKIGTVLSLDLDRLTQCRQGAKITFESISIEQAHNALHLAKFNFENTSVVKANDVAGS</sequence>
<evidence type="ECO:0000256" key="1">
    <source>
        <dbReference type="ARBA" id="ARBA00022741"/>
    </source>
</evidence>
<feature type="domain" description="Carboxyltransferase" evidence="4">
    <location>
        <begin position="30"/>
        <end position="306"/>
    </location>
</feature>
<protein>
    <submittedName>
        <fullName evidence="5">Biotin-dependent carboxyltransferase family protein</fullName>
    </submittedName>
</protein>
<dbReference type="PANTHER" id="PTHR43309:SF4">
    <property type="entry name" value="CARBOXYLTRANSFERASE DOMAIN-CONTAINING PROTEIN"/>
    <property type="match status" value="1"/>
</dbReference>
<comment type="caution">
    <text evidence="5">The sequence shown here is derived from an EMBL/GenBank/DDBJ whole genome shotgun (WGS) entry which is preliminary data.</text>
</comment>
<dbReference type="InterPro" id="IPR003778">
    <property type="entry name" value="CT_A_B"/>
</dbReference>
<dbReference type="EMBL" id="JAQOMS010000002">
    <property type="protein sequence ID" value="MDC2890985.1"/>
    <property type="molecule type" value="Genomic_DNA"/>
</dbReference>
<reference evidence="5 6" key="1">
    <citation type="submission" date="2023-01" db="EMBL/GenBank/DDBJ databases">
        <title>Psychrosphaera sp. nov., isolated from marine algae.</title>
        <authorList>
            <person name="Bayburt H."/>
            <person name="Choi B.J."/>
            <person name="Kim J.M."/>
            <person name="Choi D.G."/>
            <person name="Jeon C.O."/>
        </authorList>
    </citation>
    <scope>NUCLEOTIDE SEQUENCE [LARGE SCALE GENOMIC DNA]</scope>
    <source>
        <strain evidence="5 6">G1-22</strain>
    </source>
</reference>
<dbReference type="SUPFAM" id="SSF50891">
    <property type="entry name" value="Cyclophilin-like"/>
    <property type="match status" value="1"/>
</dbReference>
<dbReference type="InterPro" id="IPR029000">
    <property type="entry name" value="Cyclophilin-like_dom_sf"/>
</dbReference>
<evidence type="ECO:0000313" key="6">
    <source>
        <dbReference type="Proteomes" id="UP001528411"/>
    </source>
</evidence>
<evidence type="ECO:0000313" key="5">
    <source>
        <dbReference type="EMBL" id="MDC2890985.1"/>
    </source>
</evidence>
<gene>
    <name evidence="5" type="ORF">PN838_22465</name>
</gene>
<keyword evidence="1" id="KW-0547">Nucleotide-binding</keyword>
<dbReference type="RefSeq" id="WP_272182036.1">
    <property type="nucleotide sequence ID" value="NZ_JAQOMS010000002.1"/>
</dbReference>
<keyword evidence="2" id="KW-0378">Hydrolase</keyword>
<keyword evidence="6" id="KW-1185">Reference proteome</keyword>
<evidence type="ECO:0000256" key="3">
    <source>
        <dbReference type="ARBA" id="ARBA00022840"/>
    </source>
</evidence>
<dbReference type="NCBIfam" id="TIGR00724">
    <property type="entry name" value="urea_amlyse_rel"/>
    <property type="match status" value="1"/>
</dbReference>
<dbReference type="Pfam" id="PF02626">
    <property type="entry name" value="CT_A_B"/>
    <property type="match status" value="1"/>
</dbReference>